<feature type="domain" description="Xylanolytic transcriptional activator regulatory" evidence="7">
    <location>
        <begin position="155"/>
        <end position="320"/>
    </location>
</feature>
<dbReference type="GO" id="GO:0005634">
    <property type="term" value="C:nucleus"/>
    <property type="evidence" value="ECO:0007669"/>
    <property type="project" value="UniProtKB-SubCell"/>
</dbReference>
<keyword evidence="2" id="KW-0805">Transcription regulation</keyword>
<sequence>MSDYVNPRAHACQNCVKAKAKCYDLTDGRCERCKRLDKHCIMQDRSTPRPSKPSKSRRNDHTRQIAQLQQKVDSLVSLLGASQQNLDNGAFTAITPESTGPTSSASDSMSAQIYTRQTTVIPQCFPAPTQQYGLDSTLYSPSEGRLNKSPDELLDIFRRDMAHQAPFISVPVQMSAQALSRERPFLYRAIMTVASYHDSVHQLQMGQELVRYIMEHLIVLGEKSLDLLQGLLVYINWYNSLFHANPQTNTLLGLAFSLLVDLNLYIPYKNSDNHEKFVGEMKTTVTSNPNWARSSEPSREERRAVLGCFYLFSCVSSKFRSLNPLSWTNNIQQCYEEILKAPEYENDIRLVHVVDLQRIAENARFIVREFPSSNASVPNNSIGLQLKLLVSDLEKFKVTLPERLQQDSMMLMHYHAVEILVYELCFFMTPTNPAQGPSPKRADALWMCLTATRTLINIYFSLNLQPHFTFSAISLQQLYLALATLSKLSLFKADDWDVNYAQPSIDLSTLLDSLVTRTEELSSRYDVMETNKPWLQSSRRLRQVRMRFDDLLSNESVPSATLSTAAAGTQPSANGMSMVAPSFHDFRLDQFGLWDDRFWQTMQDGSAPCNT</sequence>
<keyword evidence="9" id="KW-1185">Reference proteome</keyword>
<comment type="caution">
    <text evidence="8">The sequence shown here is derived from an EMBL/GenBank/DDBJ whole genome shotgun (WGS) entry which is preliminary data.</text>
</comment>
<keyword evidence="3" id="KW-0238">DNA-binding</keyword>
<evidence type="ECO:0000256" key="5">
    <source>
        <dbReference type="ARBA" id="ARBA00023242"/>
    </source>
</evidence>
<comment type="subcellular location">
    <subcellularLocation>
        <location evidence="1">Nucleus</location>
    </subcellularLocation>
</comment>
<dbReference type="GO" id="GO:0000976">
    <property type="term" value="F:transcription cis-regulatory region binding"/>
    <property type="evidence" value="ECO:0007669"/>
    <property type="project" value="TreeGrafter"/>
</dbReference>
<evidence type="ECO:0000256" key="2">
    <source>
        <dbReference type="ARBA" id="ARBA00023015"/>
    </source>
</evidence>
<evidence type="ECO:0000313" key="9">
    <source>
        <dbReference type="Proteomes" id="UP000249363"/>
    </source>
</evidence>
<dbReference type="Gene3D" id="4.10.240.10">
    <property type="entry name" value="Zn(2)-C6 fungal-type DNA-binding domain"/>
    <property type="match status" value="1"/>
</dbReference>
<name>A0A364LDZ7_TALAM</name>
<keyword evidence="5" id="KW-0539">Nucleus</keyword>
<protein>
    <recommendedName>
        <fullName evidence="7">Xylanolytic transcriptional activator regulatory domain-containing protein</fullName>
    </recommendedName>
</protein>
<feature type="region of interest" description="Disordered" evidence="6">
    <location>
        <begin position="91"/>
        <end position="110"/>
    </location>
</feature>
<dbReference type="PANTHER" id="PTHR31845:SF10">
    <property type="entry name" value="ZN(II)2CYS6 TRANSCRIPTION FACTOR (EUROFUNG)"/>
    <property type="match status" value="1"/>
</dbReference>
<gene>
    <name evidence="8" type="ORF">BHQ10_010024</name>
</gene>
<dbReference type="GO" id="GO:0008270">
    <property type="term" value="F:zinc ion binding"/>
    <property type="evidence" value="ECO:0007669"/>
    <property type="project" value="InterPro"/>
</dbReference>
<dbReference type="Proteomes" id="UP000249363">
    <property type="component" value="Unassembled WGS sequence"/>
</dbReference>
<evidence type="ECO:0000259" key="7">
    <source>
        <dbReference type="Pfam" id="PF04082"/>
    </source>
</evidence>
<dbReference type="EMBL" id="MIKG01000028">
    <property type="protein sequence ID" value="RAO74012.1"/>
    <property type="molecule type" value="Genomic_DNA"/>
</dbReference>
<dbReference type="GeneID" id="63799238"/>
<evidence type="ECO:0000256" key="4">
    <source>
        <dbReference type="ARBA" id="ARBA00023163"/>
    </source>
</evidence>
<dbReference type="InterPro" id="IPR051089">
    <property type="entry name" value="prtT"/>
</dbReference>
<evidence type="ECO:0000256" key="1">
    <source>
        <dbReference type="ARBA" id="ARBA00004123"/>
    </source>
</evidence>
<dbReference type="AlphaFoldDB" id="A0A364LDZ7"/>
<dbReference type="GO" id="GO:0000981">
    <property type="term" value="F:DNA-binding transcription factor activity, RNA polymerase II-specific"/>
    <property type="evidence" value="ECO:0007669"/>
    <property type="project" value="InterPro"/>
</dbReference>
<keyword evidence="4" id="KW-0804">Transcription</keyword>
<dbReference type="Pfam" id="PF04082">
    <property type="entry name" value="Fungal_trans"/>
    <property type="match status" value="1"/>
</dbReference>
<dbReference type="STRING" id="1196081.A0A364LDZ7"/>
<organism evidence="8 9">
    <name type="scientific">Talaromyces amestolkiae</name>
    <dbReference type="NCBI Taxonomy" id="1196081"/>
    <lineage>
        <taxon>Eukaryota</taxon>
        <taxon>Fungi</taxon>
        <taxon>Dikarya</taxon>
        <taxon>Ascomycota</taxon>
        <taxon>Pezizomycotina</taxon>
        <taxon>Eurotiomycetes</taxon>
        <taxon>Eurotiomycetidae</taxon>
        <taxon>Eurotiales</taxon>
        <taxon>Trichocomaceae</taxon>
        <taxon>Talaromyces</taxon>
        <taxon>Talaromyces sect. Talaromyces</taxon>
    </lineage>
</organism>
<proteinExistence type="predicted"/>
<dbReference type="RefSeq" id="XP_040738526.1">
    <property type="nucleotide sequence ID" value="XM_040872609.1"/>
</dbReference>
<dbReference type="InterPro" id="IPR007219">
    <property type="entry name" value="XnlR_reg_dom"/>
</dbReference>
<feature type="compositionally biased region" description="Polar residues" evidence="6">
    <location>
        <begin position="95"/>
        <end position="110"/>
    </location>
</feature>
<evidence type="ECO:0000256" key="3">
    <source>
        <dbReference type="ARBA" id="ARBA00023125"/>
    </source>
</evidence>
<dbReference type="OrthoDB" id="5226580at2759"/>
<feature type="region of interest" description="Disordered" evidence="6">
    <location>
        <begin position="44"/>
        <end position="63"/>
    </location>
</feature>
<dbReference type="SUPFAM" id="SSF57701">
    <property type="entry name" value="Zn2/Cys6 DNA-binding domain"/>
    <property type="match status" value="1"/>
</dbReference>
<evidence type="ECO:0000256" key="6">
    <source>
        <dbReference type="SAM" id="MobiDB-lite"/>
    </source>
</evidence>
<evidence type="ECO:0000313" key="8">
    <source>
        <dbReference type="EMBL" id="RAO74012.1"/>
    </source>
</evidence>
<accession>A0A364LDZ7</accession>
<dbReference type="CDD" id="cd12148">
    <property type="entry name" value="fungal_TF_MHR"/>
    <property type="match status" value="1"/>
</dbReference>
<reference evidence="8 9" key="1">
    <citation type="journal article" date="2017" name="Biotechnol. Biofuels">
        <title>Differential beta-glucosidase expression as a function of carbon source availability in Talaromyces amestolkiae: a genomic and proteomic approach.</title>
        <authorList>
            <person name="de Eugenio L.I."/>
            <person name="Mendez-Liter J.A."/>
            <person name="Nieto-Dominguez M."/>
            <person name="Alonso L."/>
            <person name="Gil-Munoz J."/>
            <person name="Barriuso J."/>
            <person name="Prieto A."/>
            <person name="Martinez M.J."/>
        </authorList>
    </citation>
    <scope>NUCLEOTIDE SEQUENCE [LARGE SCALE GENOMIC DNA]</scope>
    <source>
        <strain evidence="8 9">CIB</strain>
    </source>
</reference>
<dbReference type="InterPro" id="IPR036864">
    <property type="entry name" value="Zn2-C6_fun-type_DNA-bd_sf"/>
</dbReference>
<dbReference type="PANTHER" id="PTHR31845">
    <property type="entry name" value="FINGER DOMAIN PROTEIN, PUTATIVE-RELATED"/>
    <property type="match status" value="1"/>
</dbReference>
<dbReference type="GO" id="GO:0006351">
    <property type="term" value="P:DNA-templated transcription"/>
    <property type="evidence" value="ECO:0007669"/>
    <property type="project" value="InterPro"/>
</dbReference>